<dbReference type="AlphaFoldDB" id="A0A0T6BIR1"/>
<proteinExistence type="predicted"/>
<name>A0A0T6BIR1_9BACI</name>
<reference evidence="1 2" key="1">
    <citation type="journal article" date="2015" name="Int. J. Syst. Evol. Microbiol.">
        <title>Bacillus glycinifermentans sp. nov., isolated from fermented soybean paste.</title>
        <authorList>
            <person name="Kim S.J."/>
            <person name="Dunlap C.A."/>
            <person name="Kwon S.W."/>
            <person name="Rooney A.P."/>
        </authorList>
    </citation>
    <scope>NUCLEOTIDE SEQUENCE [LARGE SCALE GENOMIC DNA]</scope>
    <source>
        <strain evidence="1 2">GO-13</strain>
    </source>
</reference>
<protein>
    <submittedName>
        <fullName evidence="1">Uncharacterized protein</fullName>
    </submittedName>
</protein>
<accession>A0A0T6BIR1</accession>
<sequence>MRANISDEHIEAIHNKIVIDLCIHALEGKIEKALKAQQEEQIDLYKLKLKELLTERKELNSYLRQRKTKIQEVIICDDMFVEYPYYLKTKEGGIKQGTMRYWKAALKLHMKNKLNGC</sequence>
<evidence type="ECO:0000313" key="2">
    <source>
        <dbReference type="Proteomes" id="UP000036168"/>
    </source>
</evidence>
<organism evidence="1 2">
    <name type="scientific">Bacillus glycinifermentans</name>
    <dbReference type="NCBI Taxonomy" id="1664069"/>
    <lineage>
        <taxon>Bacteria</taxon>
        <taxon>Bacillati</taxon>
        <taxon>Bacillota</taxon>
        <taxon>Bacilli</taxon>
        <taxon>Bacillales</taxon>
        <taxon>Bacillaceae</taxon>
        <taxon>Bacillus</taxon>
    </lineage>
</organism>
<comment type="caution">
    <text evidence="1">The sequence shown here is derived from an EMBL/GenBank/DDBJ whole genome shotgun (WGS) entry which is preliminary data.</text>
</comment>
<dbReference type="EMBL" id="LECW02000082">
    <property type="protein sequence ID" value="KRT87152.1"/>
    <property type="molecule type" value="Genomic_DNA"/>
</dbReference>
<gene>
    <name evidence="1" type="ORF">AB447_209280</name>
</gene>
<dbReference type="OrthoDB" id="2888754at2"/>
<dbReference type="Proteomes" id="UP000036168">
    <property type="component" value="Unassembled WGS sequence"/>
</dbReference>
<evidence type="ECO:0000313" key="1">
    <source>
        <dbReference type="EMBL" id="KRT87152.1"/>
    </source>
</evidence>